<name>A0A5D0CTD1_9BACL</name>
<feature type="transmembrane region" description="Helical" evidence="1">
    <location>
        <begin position="6"/>
        <end position="26"/>
    </location>
</feature>
<evidence type="ECO:0000313" key="3">
    <source>
        <dbReference type="Proteomes" id="UP000325218"/>
    </source>
</evidence>
<comment type="caution">
    <text evidence="2">The sequence shown here is derived from an EMBL/GenBank/DDBJ whole genome shotgun (WGS) entry which is preliminary data.</text>
</comment>
<reference evidence="2 3" key="1">
    <citation type="submission" date="2019-08" db="EMBL/GenBank/DDBJ databases">
        <title>Genome sequencing of Paenibacillus faecis DSM 23593(T).</title>
        <authorList>
            <person name="Kook J.-K."/>
            <person name="Park S.-N."/>
            <person name="Lim Y.K."/>
        </authorList>
    </citation>
    <scope>NUCLEOTIDE SEQUENCE [LARGE SCALE GENOMIC DNA]</scope>
    <source>
        <strain evidence="2 3">DSM 23593</strain>
    </source>
</reference>
<dbReference type="RefSeq" id="WP_148451827.1">
    <property type="nucleotide sequence ID" value="NZ_BORZ01000001.1"/>
</dbReference>
<dbReference type="NCBIfam" id="NF033880">
    <property type="entry name" value="Prli42"/>
    <property type="match status" value="1"/>
</dbReference>
<dbReference type="AlphaFoldDB" id="A0A5D0CTD1"/>
<keyword evidence="1" id="KW-1133">Transmembrane helix</keyword>
<sequence>MKNKWFKIVVYVMLFSMLASTLIALLEPLFIR</sequence>
<dbReference type="EMBL" id="VSDO01000002">
    <property type="protein sequence ID" value="TYA13231.1"/>
    <property type="molecule type" value="Genomic_DNA"/>
</dbReference>
<gene>
    <name evidence="2" type="ORF">FRY98_11200</name>
</gene>
<protein>
    <submittedName>
        <fullName evidence="2">DUF4044 domain-containing protein</fullName>
    </submittedName>
</protein>
<dbReference type="InterPro" id="IPR049722">
    <property type="entry name" value="Prli42-like"/>
</dbReference>
<keyword evidence="3" id="KW-1185">Reference proteome</keyword>
<evidence type="ECO:0000256" key="1">
    <source>
        <dbReference type="SAM" id="Phobius"/>
    </source>
</evidence>
<keyword evidence="1" id="KW-0812">Transmembrane</keyword>
<proteinExistence type="predicted"/>
<dbReference type="Proteomes" id="UP000325218">
    <property type="component" value="Unassembled WGS sequence"/>
</dbReference>
<accession>A0A5D0CTD1</accession>
<evidence type="ECO:0000313" key="2">
    <source>
        <dbReference type="EMBL" id="TYA13231.1"/>
    </source>
</evidence>
<organism evidence="2 3">
    <name type="scientific">Paenibacillus faecis</name>
    <dbReference type="NCBI Taxonomy" id="862114"/>
    <lineage>
        <taxon>Bacteria</taxon>
        <taxon>Bacillati</taxon>
        <taxon>Bacillota</taxon>
        <taxon>Bacilli</taxon>
        <taxon>Bacillales</taxon>
        <taxon>Paenibacillaceae</taxon>
        <taxon>Paenibacillus</taxon>
    </lineage>
</organism>
<dbReference type="OrthoDB" id="2645726at2"/>
<keyword evidence="1" id="KW-0472">Membrane</keyword>